<evidence type="ECO:0000313" key="5">
    <source>
        <dbReference type="EMBL" id="SIN92194.1"/>
    </source>
</evidence>
<evidence type="ECO:0000256" key="2">
    <source>
        <dbReference type="ARBA" id="ARBA00023125"/>
    </source>
</evidence>
<evidence type="ECO:0000256" key="1">
    <source>
        <dbReference type="ARBA" id="ARBA00023015"/>
    </source>
</evidence>
<dbReference type="InterPro" id="IPR023187">
    <property type="entry name" value="Tscrpt_reg_MarR-type_CS"/>
</dbReference>
<keyword evidence="3" id="KW-0804">Transcription</keyword>
<dbReference type="InterPro" id="IPR000835">
    <property type="entry name" value="HTH_MarR-typ"/>
</dbReference>
<dbReference type="InterPro" id="IPR036388">
    <property type="entry name" value="WH-like_DNA-bd_sf"/>
</dbReference>
<dbReference type="SUPFAM" id="SSF46785">
    <property type="entry name" value="Winged helix' DNA-binding domain"/>
    <property type="match status" value="1"/>
</dbReference>
<dbReference type="EMBL" id="FSRU01000001">
    <property type="protein sequence ID" value="SIN92194.1"/>
    <property type="molecule type" value="Genomic_DNA"/>
</dbReference>
<dbReference type="PROSITE" id="PS50995">
    <property type="entry name" value="HTH_MARR_2"/>
    <property type="match status" value="1"/>
</dbReference>
<name>A0A1N6FAF0_9BURK</name>
<feature type="domain" description="HTH marR-type" evidence="4">
    <location>
        <begin position="2"/>
        <end position="135"/>
    </location>
</feature>
<dbReference type="Pfam" id="PF01047">
    <property type="entry name" value="MarR"/>
    <property type="match status" value="1"/>
</dbReference>
<reference evidence="5 6" key="1">
    <citation type="submission" date="2016-11" db="EMBL/GenBank/DDBJ databases">
        <authorList>
            <person name="Jaros S."/>
            <person name="Januszkiewicz K."/>
            <person name="Wedrychowicz H."/>
        </authorList>
    </citation>
    <scope>NUCLEOTIDE SEQUENCE [LARGE SCALE GENOMIC DNA]</scope>
    <source>
        <strain evidence="5 6">GAS95</strain>
    </source>
</reference>
<evidence type="ECO:0000313" key="6">
    <source>
        <dbReference type="Proteomes" id="UP000185151"/>
    </source>
</evidence>
<accession>A0A1N6FAF0</accession>
<dbReference type="InterPro" id="IPR052526">
    <property type="entry name" value="HTH-type_Bedaq_tolerance"/>
</dbReference>
<dbReference type="Proteomes" id="UP000185151">
    <property type="component" value="Unassembled WGS sequence"/>
</dbReference>
<dbReference type="InterPro" id="IPR036390">
    <property type="entry name" value="WH_DNA-bd_sf"/>
</dbReference>
<evidence type="ECO:0000259" key="4">
    <source>
        <dbReference type="PROSITE" id="PS50995"/>
    </source>
</evidence>
<dbReference type="PANTHER" id="PTHR39515">
    <property type="entry name" value="CONSERVED PROTEIN"/>
    <property type="match status" value="1"/>
</dbReference>
<protein>
    <submittedName>
        <fullName evidence="5">DNA-binding transcriptional regulator, MarR family</fullName>
    </submittedName>
</protein>
<keyword evidence="1" id="KW-0805">Transcription regulation</keyword>
<keyword evidence="2 5" id="KW-0238">DNA-binding</keyword>
<evidence type="ECO:0000256" key="3">
    <source>
        <dbReference type="ARBA" id="ARBA00023163"/>
    </source>
</evidence>
<dbReference type="PANTHER" id="PTHR39515:SF2">
    <property type="entry name" value="HTH-TYPE TRANSCRIPTIONAL REGULATOR RV0880"/>
    <property type="match status" value="1"/>
</dbReference>
<proteinExistence type="predicted"/>
<gene>
    <name evidence="5" type="ORF">SAMN05444165_0088</name>
</gene>
<dbReference type="OrthoDB" id="8907575at2"/>
<organism evidence="5 6">
    <name type="scientific">Paraburkholderia phenazinium</name>
    <dbReference type="NCBI Taxonomy" id="60549"/>
    <lineage>
        <taxon>Bacteria</taxon>
        <taxon>Pseudomonadati</taxon>
        <taxon>Pseudomonadota</taxon>
        <taxon>Betaproteobacteria</taxon>
        <taxon>Burkholderiales</taxon>
        <taxon>Burkholderiaceae</taxon>
        <taxon>Paraburkholderia</taxon>
    </lineage>
</organism>
<dbReference type="PROSITE" id="PS01117">
    <property type="entry name" value="HTH_MARR_1"/>
    <property type="match status" value="1"/>
</dbReference>
<keyword evidence="6" id="KW-1185">Reference proteome</keyword>
<dbReference type="PRINTS" id="PR00598">
    <property type="entry name" value="HTHMARR"/>
</dbReference>
<dbReference type="SMART" id="SM00347">
    <property type="entry name" value="HTH_MARR"/>
    <property type="match status" value="1"/>
</dbReference>
<sequence>MKSEQTTLIFRGVMALGRRLRAERPQGAPSLPAISILGTLRRLGPMPARRLATEERLQPQSLTRLIGDLESKGWIVRTRSEVDRREISIELTALGKAVFAEDMRARRIWLEHAIATTLTDAEQAALIDASEAMLKLSRL</sequence>
<dbReference type="Gene3D" id="1.10.10.10">
    <property type="entry name" value="Winged helix-like DNA-binding domain superfamily/Winged helix DNA-binding domain"/>
    <property type="match status" value="1"/>
</dbReference>
<dbReference type="AlphaFoldDB" id="A0A1N6FAF0"/>
<dbReference type="GO" id="GO:0003700">
    <property type="term" value="F:DNA-binding transcription factor activity"/>
    <property type="evidence" value="ECO:0007669"/>
    <property type="project" value="InterPro"/>
</dbReference>
<dbReference type="GO" id="GO:0003677">
    <property type="term" value="F:DNA binding"/>
    <property type="evidence" value="ECO:0007669"/>
    <property type="project" value="UniProtKB-KW"/>
</dbReference>